<gene>
    <name evidence="1" type="ORF">GJU40_17925</name>
</gene>
<protein>
    <submittedName>
        <fullName evidence="1">Uncharacterized protein</fullName>
    </submittedName>
</protein>
<organism evidence="1 2">
    <name type="scientific">Metabacillus lacus</name>
    <dbReference type="NCBI Taxonomy" id="1983721"/>
    <lineage>
        <taxon>Bacteria</taxon>
        <taxon>Bacillati</taxon>
        <taxon>Bacillota</taxon>
        <taxon>Bacilli</taxon>
        <taxon>Bacillales</taxon>
        <taxon>Bacillaceae</taxon>
        <taxon>Metabacillus</taxon>
    </lineage>
</organism>
<dbReference type="AlphaFoldDB" id="A0A7X2J209"/>
<comment type="caution">
    <text evidence="1">The sequence shown here is derived from an EMBL/GenBank/DDBJ whole genome shotgun (WGS) entry which is preliminary data.</text>
</comment>
<sequence>MDEKGSIARIAGYQIIGDYKRIGTNPEDFINGIIHSILHPVDTVKIMWDGLTESWERDVVNDDAKSRAEWFSYALTNIAVSVVGTKGV</sequence>
<reference evidence="1 2" key="1">
    <citation type="submission" date="2019-11" db="EMBL/GenBank/DDBJ databases">
        <title>Bacillus lacus genome.</title>
        <authorList>
            <person name="Allen C.J."/>
            <person name="Newman J.D."/>
        </authorList>
    </citation>
    <scope>NUCLEOTIDE SEQUENCE [LARGE SCALE GENOMIC DNA]</scope>
    <source>
        <strain evidence="1 2">KCTC 33946</strain>
    </source>
</reference>
<dbReference type="EMBL" id="WKKI01000056">
    <property type="protein sequence ID" value="MRX74012.1"/>
    <property type="molecule type" value="Genomic_DNA"/>
</dbReference>
<accession>A0A7X2J209</accession>
<keyword evidence="2" id="KW-1185">Reference proteome</keyword>
<evidence type="ECO:0000313" key="1">
    <source>
        <dbReference type="EMBL" id="MRX74012.1"/>
    </source>
</evidence>
<evidence type="ECO:0000313" key="2">
    <source>
        <dbReference type="Proteomes" id="UP000448867"/>
    </source>
</evidence>
<feature type="non-terminal residue" evidence="1">
    <location>
        <position position="88"/>
    </location>
</feature>
<name>A0A7X2J209_9BACI</name>
<proteinExistence type="predicted"/>
<dbReference type="Proteomes" id="UP000448867">
    <property type="component" value="Unassembled WGS sequence"/>
</dbReference>